<dbReference type="Proteomes" id="UP001058074">
    <property type="component" value="Unassembled WGS sequence"/>
</dbReference>
<reference evidence="1" key="1">
    <citation type="journal article" date="2025" name="Int. J. Syst. Evol. Microbiol.">
        <title>Inconstantimicrobium mannanitabidum sp. nov., a novel member of the family Clostridiaceae isolated from anoxic soil under the treatment of reductive soil disinfestation.</title>
        <authorList>
            <person name="Ueki A."/>
            <person name="Tonouchi A."/>
            <person name="Honma S."/>
            <person name="Kaku N."/>
            <person name="Ueki K."/>
        </authorList>
    </citation>
    <scope>NUCLEOTIDE SEQUENCE</scope>
    <source>
        <strain evidence="1">TW13</strain>
    </source>
</reference>
<proteinExistence type="predicted"/>
<gene>
    <name evidence="1" type="ORF">rsdtw13_33850</name>
</gene>
<organism evidence="1 2">
    <name type="scientific">Inconstantimicrobium mannanitabidum</name>
    <dbReference type="NCBI Taxonomy" id="1604901"/>
    <lineage>
        <taxon>Bacteria</taxon>
        <taxon>Bacillati</taxon>
        <taxon>Bacillota</taxon>
        <taxon>Clostridia</taxon>
        <taxon>Eubacteriales</taxon>
        <taxon>Clostridiaceae</taxon>
        <taxon>Inconstantimicrobium</taxon>
    </lineage>
</organism>
<evidence type="ECO:0000313" key="1">
    <source>
        <dbReference type="EMBL" id="GKX68127.1"/>
    </source>
</evidence>
<dbReference type="EMBL" id="BROD01000001">
    <property type="protein sequence ID" value="GKX68127.1"/>
    <property type="molecule type" value="Genomic_DNA"/>
</dbReference>
<accession>A0ACB5RGB7</accession>
<name>A0ACB5RGB7_9CLOT</name>
<evidence type="ECO:0000313" key="2">
    <source>
        <dbReference type="Proteomes" id="UP001058074"/>
    </source>
</evidence>
<protein>
    <submittedName>
        <fullName evidence="1">Uncharacterized protein</fullName>
    </submittedName>
</protein>
<comment type="caution">
    <text evidence="1">The sequence shown here is derived from an EMBL/GenBank/DDBJ whole genome shotgun (WGS) entry which is preliminary data.</text>
</comment>
<sequence length="606" mass="65826">MKRFLKSKNFVLAFVLVFLLQNVQVLASTTTSSSVPTTSIKQVSTSSIKVSASSTVAVKSLSINKWSLSAPIAYKETLKATISPSNATNKRLEWSSSNPKVVKVDSTGTITALAVGNATIWAESADNWRIFDTCSVQVLPSVSGVKLNKTSTTIAKNGKETLQVSILPSNAGNKSVTWSSNNSKVATVDKNGVVTGINDGTAVITARTVDKAKTATCTVKVVTVPVTSVGLNKTSTTLAKGYKEALAATVAPSNATNKNVTWSTSNPKIATVDSNGVVTATGVGSAVITAKTVSQSKAASCKVTVNDITAQYKPSNFKNQYIEVKAVNSNTLRVTGKLINGSKYLLADVTDVKTGSTLKNVMSQADANGMFSFDFQYNFNAGSYNINVFEGDVQYGTYHDFYYGIQFNKSSSGISFPVSKVYQYDVDKFKAYKVEAKDTVVNVNSQADRNKIKDLALQITKGKTNNYDKLLAINNWVADNIYYDYDMLSGKTGYRDAIGTLNAKRSVCQGYAELTAALTRSIGIPCKIVIGWGNNNHTDWSTLKNGQSNHAWNAAYVDGRWVILDTTWNSRNEYENGKYTKGEKRYKYFDATIEGFSWDHRIESTY</sequence>
<keyword evidence="2" id="KW-1185">Reference proteome</keyword>